<dbReference type="Proteomes" id="UP001054945">
    <property type="component" value="Unassembled WGS sequence"/>
</dbReference>
<feature type="transmembrane region" description="Helical" evidence="1">
    <location>
        <begin position="116"/>
        <end position="138"/>
    </location>
</feature>
<gene>
    <name evidence="2" type="ORF">CEXT_570831</name>
</gene>
<organism evidence="2 3">
    <name type="scientific">Caerostris extrusa</name>
    <name type="common">Bark spider</name>
    <name type="synonym">Caerostris bankana</name>
    <dbReference type="NCBI Taxonomy" id="172846"/>
    <lineage>
        <taxon>Eukaryota</taxon>
        <taxon>Metazoa</taxon>
        <taxon>Ecdysozoa</taxon>
        <taxon>Arthropoda</taxon>
        <taxon>Chelicerata</taxon>
        <taxon>Arachnida</taxon>
        <taxon>Araneae</taxon>
        <taxon>Araneomorphae</taxon>
        <taxon>Entelegynae</taxon>
        <taxon>Araneoidea</taxon>
        <taxon>Araneidae</taxon>
        <taxon>Caerostris</taxon>
    </lineage>
</organism>
<proteinExistence type="predicted"/>
<keyword evidence="1" id="KW-0812">Transmembrane</keyword>
<accession>A0AAV4MSH7</accession>
<keyword evidence="1" id="KW-1133">Transmembrane helix</keyword>
<evidence type="ECO:0000313" key="2">
    <source>
        <dbReference type="EMBL" id="GIX74825.1"/>
    </source>
</evidence>
<sequence>MLNFQVRRDGDYLVLGVGQTATTESCLLFCLSDLFYFSFLYDRTTVWDYWRLSTWCVSDRCQKLGPPKDRIKNVLVSLSTAVRDYWRLFYRVPYKSEKKGVRNWDHQKDRIKGCGIIVLVISCWGLVAELCFKLLFMLE</sequence>
<keyword evidence="3" id="KW-1185">Reference proteome</keyword>
<evidence type="ECO:0000256" key="1">
    <source>
        <dbReference type="SAM" id="Phobius"/>
    </source>
</evidence>
<reference evidence="2 3" key="1">
    <citation type="submission" date="2021-06" db="EMBL/GenBank/DDBJ databases">
        <title>Caerostris extrusa draft genome.</title>
        <authorList>
            <person name="Kono N."/>
            <person name="Arakawa K."/>
        </authorList>
    </citation>
    <scope>NUCLEOTIDE SEQUENCE [LARGE SCALE GENOMIC DNA]</scope>
</reference>
<evidence type="ECO:0000313" key="3">
    <source>
        <dbReference type="Proteomes" id="UP001054945"/>
    </source>
</evidence>
<keyword evidence="1" id="KW-0472">Membrane</keyword>
<dbReference type="AlphaFoldDB" id="A0AAV4MSH7"/>
<name>A0AAV4MSH7_CAEEX</name>
<comment type="caution">
    <text evidence="2">The sequence shown here is derived from an EMBL/GenBank/DDBJ whole genome shotgun (WGS) entry which is preliminary data.</text>
</comment>
<dbReference type="EMBL" id="BPLR01020101">
    <property type="protein sequence ID" value="GIX74825.1"/>
    <property type="molecule type" value="Genomic_DNA"/>
</dbReference>
<protein>
    <submittedName>
        <fullName evidence="2">Uncharacterized protein</fullName>
    </submittedName>
</protein>